<dbReference type="Gene3D" id="3.90.20.20">
    <property type="match status" value="1"/>
</dbReference>
<dbReference type="CDD" id="cd00446">
    <property type="entry name" value="GrpE"/>
    <property type="match status" value="1"/>
</dbReference>
<evidence type="ECO:0000256" key="4">
    <source>
        <dbReference type="RuleBase" id="RU004478"/>
    </source>
</evidence>
<keyword evidence="2 3" id="KW-0143">Chaperone</keyword>
<dbReference type="AlphaFoldDB" id="A0A9D1CIK6"/>
<comment type="function">
    <text evidence="3">Participates actively in the response to hyperosmotic and heat shock by preventing the aggregation of stress-denatured proteins, in association with DnaK and GrpE. It is the nucleotide exchange factor for DnaK and may function as a thermosensor. Unfolded proteins bind initially to DnaJ; upon interaction with the DnaJ-bound protein, DnaK hydrolyzes its bound ATP, resulting in the formation of a stable complex. GrpE releases ADP from DnaK; ATP binding to DnaK triggers the release of the substrate protein, thus completing the reaction cycle. Several rounds of ATP-dependent interactions between DnaJ, DnaK and GrpE are required for fully efficient folding.</text>
</comment>
<dbReference type="InterPro" id="IPR013805">
    <property type="entry name" value="GrpE_CC"/>
</dbReference>
<organism evidence="6 7">
    <name type="scientific">Candidatus Avichristensenella intestinipullorum</name>
    <dbReference type="NCBI Taxonomy" id="2840693"/>
    <lineage>
        <taxon>Bacteria</taxon>
        <taxon>Bacillati</taxon>
        <taxon>Bacillota</taxon>
        <taxon>Clostridia</taxon>
        <taxon>Candidatus Avichristensenella</taxon>
    </lineage>
</organism>
<dbReference type="GO" id="GO:0000774">
    <property type="term" value="F:adenyl-nucleotide exchange factor activity"/>
    <property type="evidence" value="ECO:0007669"/>
    <property type="project" value="InterPro"/>
</dbReference>
<dbReference type="PANTHER" id="PTHR21237">
    <property type="entry name" value="GRPE PROTEIN"/>
    <property type="match status" value="1"/>
</dbReference>
<dbReference type="SUPFAM" id="SSF58014">
    <property type="entry name" value="Coiled-coil domain of nucleotide exchange factor GrpE"/>
    <property type="match status" value="1"/>
</dbReference>
<dbReference type="PANTHER" id="PTHR21237:SF23">
    <property type="entry name" value="GRPE PROTEIN HOMOLOG, MITOCHONDRIAL"/>
    <property type="match status" value="1"/>
</dbReference>
<dbReference type="NCBIfam" id="NF010738">
    <property type="entry name" value="PRK14140.1"/>
    <property type="match status" value="1"/>
</dbReference>
<accession>A0A9D1CIK6</accession>
<comment type="subcellular location">
    <subcellularLocation>
        <location evidence="3">Cytoplasm</location>
    </subcellularLocation>
</comment>
<dbReference type="EMBL" id="DVFI01000062">
    <property type="protein sequence ID" value="HIQ62782.1"/>
    <property type="molecule type" value="Genomic_DNA"/>
</dbReference>
<proteinExistence type="inferred from homology"/>
<feature type="compositionally biased region" description="Low complexity" evidence="5">
    <location>
        <begin position="20"/>
        <end position="29"/>
    </location>
</feature>
<dbReference type="Pfam" id="PF01025">
    <property type="entry name" value="GrpE"/>
    <property type="match status" value="1"/>
</dbReference>
<reference evidence="6" key="1">
    <citation type="submission" date="2020-10" db="EMBL/GenBank/DDBJ databases">
        <authorList>
            <person name="Gilroy R."/>
        </authorList>
    </citation>
    <scope>NUCLEOTIDE SEQUENCE</scope>
    <source>
        <strain evidence="6">ChiHile30-977</strain>
    </source>
</reference>
<comment type="similarity">
    <text evidence="1 3 4">Belongs to the GrpE family.</text>
</comment>
<keyword evidence="3" id="KW-0346">Stress response</keyword>
<evidence type="ECO:0000313" key="6">
    <source>
        <dbReference type="EMBL" id="HIQ62782.1"/>
    </source>
</evidence>
<evidence type="ECO:0000313" key="7">
    <source>
        <dbReference type="Proteomes" id="UP000886819"/>
    </source>
</evidence>
<reference evidence="6" key="2">
    <citation type="journal article" date="2021" name="PeerJ">
        <title>Extensive microbial diversity within the chicken gut microbiome revealed by metagenomics and culture.</title>
        <authorList>
            <person name="Gilroy R."/>
            <person name="Ravi A."/>
            <person name="Getino M."/>
            <person name="Pursley I."/>
            <person name="Horton D.L."/>
            <person name="Alikhan N.F."/>
            <person name="Baker D."/>
            <person name="Gharbi K."/>
            <person name="Hall N."/>
            <person name="Watson M."/>
            <person name="Adriaenssens E.M."/>
            <person name="Foster-Nyarko E."/>
            <person name="Jarju S."/>
            <person name="Secka A."/>
            <person name="Antonio M."/>
            <person name="Oren A."/>
            <person name="Chaudhuri R.R."/>
            <person name="La Ragione R."/>
            <person name="Hildebrand F."/>
            <person name="Pallen M.J."/>
        </authorList>
    </citation>
    <scope>NUCLEOTIDE SEQUENCE</scope>
    <source>
        <strain evidence="6">ChiHile30-977</strain>
    </source>
</reference>
<dbReference type="Gene3D" id="2.30.22.10">
    <property type="entry name" value="Head domain of nucleotide exchange factor GrpE"/>
    <property type="match status" value="1"/>
</dbReference>
<comment type="caution">
    <text evidence="6">The sequence shown here is derived from an EMBL/GenBank/DDBJ whole genome shotgun (WGS) entry which is preliminary data.</text>
</comment>
<dbReference type="Proteomes" id="UP000886819">
    <property type="component" value="Unassembled WGS sequence"/>
</dbReference>
<gene>
    <name evidence="3 6" type="primary">grpE</name>
    <name evidence="6" type="ORF">IAA66_04240</name>
</gene>
<dbReference type="GO" id="GO:0051082">
    <property type="term" value="F:unfolded protein binding"/>
    <property type="evidence" value="ECO:0007669"/>
    <property type="project" value="TreeGrafter"/>
</dbReference>
<feature type="compositionally biased region" description="Basic and acidic residues" evidence="5">
    <location>
        <begin position="1"/>
        <end position="18"/>
    </location>
</feature>
<name>A0A9D1CIK6_9FIRM</name>
<evidence type="ECO:0000256" key="5">
    <source>
        <dbReference type="SAM" id="MobiDB-lite"/>
    </source>
</evidence>
<dbReference type="HAMAP" id="MF_01151">
    <property type="entry name" value="GrpE"/>
    <property type="match status" value="1"/>
</dbReference>
<dbReference type="GO" id="GO:0042803">
    <property type="term" value="F:protein homodimerization activity"/>
    <property type="evidence" value="ECO:0007669"/>
    <property type="project" value="InterPro"/>
</dbReference>
<dbReference type="InterPro" id="IPR000740">
    <property type="entry name" value="GrpE"/>
</dbReference>
<dbReference type="GO" id="GO:0005737">
    <property type="term" value="C:cytoplasm"/>
    <property type="evidence" value="ECO:0007669"/>
    <property type="project" value="UniProtKB-SubCell"/>
</dbReference>
<dbReference type="GO" id="GO:0006457">
    <property type="term" value="P:protein folding"/>
    <property type="evidence" value="ECO:0007669"/>
    <property type="project" value="InterPro"/>
</dbReference>
<dbReference type="GO" id="GO:0051087">
    <property type="term" value="F:protein-folding chaperone binding"/>
    <property type="evidence" value="ECO:0007669"/>
    <property type="project" value="InterPro"/>
</dbReference>
<keyword evidence="3" id="KW-0963">Cytoplasm</keyword>
<protein>
    <recommendedName>
        <fullName evidence="3">Protein GrpE</fullName>
    </recommendedName>
    <alternativeName>
        <fullName evidence="3">HSP-70 cofactor</fullName>
    </alternativeName>
</protein>
<comment type="subunit">
    <text evidence="3">Homodimer.</text>
</comment>
<feature type="region of interest" description="Disordered" evidence="5">
    <location>
        <begin position="1"/>
        <end position="48"/>
    </location>
</feature>
<evidence type="ECO:0000256" key="2">
    <source>
        <dbReference type="ARBA" id="ARBA00023186"/>
    </source>
</evidence>
<sequence length="200" mass="22239">MQPKDNSPKDTNPKDTRPNETTPETPEAGAGPGAQEQRDPAQEDAQALAEKLAEKLAEAERQRDEYLDMAQRLQAEFDNFRRRNNAVRSEAWEDGARETVALMLPVIDNLERALEAAKDKTPLRQGVEMVHKQMLELLAKRGVTVIDRVGEAFDPELENAVMQADPSEGEPGTVCTVLQKGYRTANRIIRHAAVRVVAAE</sequence>
<evidence type="ECO:0000256" key="1">
    <source>
        <dbReference type="ARBA" id="ARBA00009054"/>
    </source>
</evidence>
<evidence type="ECO:0000256" key="3">
    <source>
        <dbReference type="HAMAP-Rule" id="MF_01151"/>
    </source>
</evidence>
<dbReference type="SUPFAM" id="SSF51064">
    <property type="entry name" value="Head domain of nucleotide exchange factor GrpE"/>
    <property type="match status" value="1"/>
</dbReference>
<dbReference type="InterPro" id="IPR009012">
    <property type="entry name" value="GrpE_head"/>
</dbReference>
<dbReference type="PRINTS" id="PR00773">
    <property type="entry name" value="GRPEPROTEIN"/>
</dbReference>